<feature type="domain" description="Peptidase M28" evidence="1">
    <location>
        <begin position="186"/>
        <end position="350"/>
    </location>
</feature>
<dbReference type="Gene3D" id="3.40.630.10">
    <property type="entry name" value="Zn peptidases"/>
    <property type="match status" value="1"/>
</dbReference>
<dbReference type="InterPro" id="IPR007484">
    <property type="entry name" value="Peptidase_M28"/>
</dbReference>
<dbReference type="Pfam" id="PF04389">
    <property type="entry name" value="Peptidase_M28"/>
    <property type="match status" value="1"/>
</dbReference>
<dbReference type="RefSeq" id="WP_338601129.1">
    <property type="nucleotide sequence ID" value="NZ_CP146016.1"/>
</dbReference>
<keyword evidence="3" id="KW-1185">Reference proteome</keyword>
<evidence type="ECO:0000313" key="3">
    <source>
        <dbReference type="Proteomes" id="UP001432202"/>
    </source>
</evidence>
<evidence type="ECO:0000259" key="1">
    <source>
        <dbReference type="Pfam" id="PF04389"/>
    </source>
</evidence>
<organism evidence="2 3">
    <name type="scientific">Sulfolobus tengchongensis</name>
    <dbReference type="NCBI Taxonomy" id="207809"/>
    <lineage>
        <taxon>Archaea</taxon>
        <taxon>Thermoproteota</taxon>
        <taxon>Thermoprotei</taxon>
        <taxon>Sulfolobales</taxon>
        <taxon>Sulfolobaceae</taxon>
        <taxon>Sulfolobus</taxon>
    </lineage>
</organism>
<dbReference type="GeneID" id="89337779"/>
<gene>
    <name evidence="2" type="ORF">V6M85_13380</name>
</gene>
<sequence>MLLERLKALSKYDEIITGSSAEIKIVREIKKILEEKSDEIRTTPIRVLNWEQKDLLFECESKIIDALALPYSLSIDIEANIINNFQECNERSFIKIKIENLYEINKLYIKAVESKCAGIIFSLDNEKRKFVIKYGDLINYKPSYPPPIPAIYVRENDFINVKGKCRLLLKTDINPFATGYIIEGIKNSKDENKVIHITAHHDHWFKGERDNLLAVALMPELYSNLYETHLITFTAEESGSVYFSTFSWSHGSREFLRNYNKDIHNIIMNINLDNISEEDIIIKALPGLSAFSKKYFSNIVTTPEIYSDGYSYVKRGIPSITIESLGNTHYHGEYDIIDKGDNKALINANIIINSINRMINENIEYKLEEMQEQLKEDMKSLPVKLKSYLVNTIDLLEKNSIEMYRNILSFYGGVLSLDKPYAKVELFHKIRGLDEAKNSKDTVCIEDLGCIRKLRNDEIYSRYYSYYINELKEIIVTEYIDKLYLLLKKLL</sequence>
<accession>A0AAX4L0F5</accession>
<dbReference type="Gene3D" id="3.50.30.30">
    <property type="match status" value="1"/>
</dbReference>
<dbReference type="Proteomes" id="UP001432202">
    <property type="component" value="Chromosome"/>
</dbReference>
<dbReference type="EMBL" id="CP146016">
    <property type="protein sequence ID" value="WWQ60409.1"/>
    <property type="molecule type" value="Genomic_DNA"/>
</dbReference>
<protein>
    <submittedName>
        <fullName evidence="2">M28 family peptidase</fullName>
    </submittedName>
</protein>
<name>A0AAX4L0F5_9CREN</name>
<dbReference type="SUPFAM" id="SSF53187">
    <property type="entry name" value="Zn-dependent exopeptidases"/>
    <property type="match status" value="1"/>
</dbReference>
<dbReference type="AlphaFoldDB" id="A0AAX4L0F5"/>
<evidence type="ECO:0000313" key="2">
    <source>
        <dbReference type="EMBL" id="WWQ60409.1"/>
    </source>
</evidence>
<proteinExistence type="predicted"/>
<reference evidence="2 3" key="1">
    <citation type="submission" date="2024-02" db="EMBL/GenBank/DDBJ databases">
        <title>STSV induces naive adaptation in Sulfolobus.</title>
        <authorList>
            <person name="Xiang X."/>
            <person name="Song M."/>
        </authorList>
    </citation>
    <scope>NUCLEOTIDE SEQUENCE [LARGE SCALE GENOMIC DNA]</scope>
    <source>
        <strain evidence="2 3">RT2</strain>
    </source>
</reference>